<keyword evidence="3" id="KW-1185">Reference proteome</keyword>
<organism evidence="2 3">
    <name type="scientific">Curtobacterium subtropicum</name>
    <dbReference type="NCBI Taxonomy" id="3055138"/>
    <lineage>
        <taxon>Bacteria</taxon>
        <taxon>Bacillati</taxon>
        <taxon>Actinomycetota</taxon>
        <taxon>Actinomycetes</taxon>
        <taxon>Micrococcales</taxon>
        <taxon>Microbacteriaceae</taxon>
        <taxon>Curtobacterium</taxon>
    </lineage>
</organism>
<protein>
    <submittedName>
        <fullName evidence="2">DUF2183 domain-containing protein</fullName>
    </submittedName>
</protein>
<dbReference type="Pfam" id="PF09949">
    <property type="entry name" value="APP1_cat"/>
    <property type="match status" value="1"/>
</dbReference>
<gene>
    <name evidence="2" type="ORF">QUG98_04950</name>
</gene>
<dbReference type="RefSeq" id="WP_289469506.1">
    <property type="nucleotide sequence ID" value="NZ_JAUCMM010000002.1"/>
</dbReference>
<proteinExistence type="predicted"/>
<dbReference type="EMBL" id="JAUCMM010000002">
    <property type="protein sequence ID" value="MDM7887797.1"/>
    <property type="molecule type" value="Genomic_DNA"/>
</dbReference>
<dbReference type="PANTHER" id="PTHR28208:SF3">
    <property type="entry name" value="PHOSPHATIDATE PHOSPHATASE APP1"/>
    <property type="match status" value="1"/>
</dbReference>
<evidence type="ECO:0000313" key="2">
    <source>
        <dbReference type="EMBL" id="MDM7887797.1"/>
    </source>
</evidence>
<evidence type="ECO:0000313" key="3">
    <source>
        <dbReference type="Proteomes" id="UP001235720"/>
    </source>
</evidence>
<comment type="caution">
    <text evidence="2">The sequence shown here is derived from an EMBL/GenBank/DDBJ whole genome shotgun (WGS) entry which is preliminary data.</text>
</comment>
<evidence type="ECO:0000259" key="1">
    <source>
        <dbReference type="Pfam" id="PF09949"/>
    </source>
</evidence>
<dbReference type="InterPro" id="IPR023214">
    <property type="entry name" value="HAD_sf"/>
</dbReference>
<accession>A0ABT7TDZ9</accession>
<name>A0ABT7TDZ9_9MICO</name>
<dbReference type="InterPro" id="IPR052935">
    <property type="entry name" value="Mg2+_PAP"/>
</dbReference>
<feature type="domain" description="Phosphatidate phosphatase APP1 catalytic" evidence="1">
    <location>
        <begin position="150"/>
        <end position="300"/>
    </location>
</feature>
<sequence length="342" mass="36347">MAPFLRVPRPVRQGAVSIAYGAETTLRRALSAVAERVGWRPALLPYSGYASPEGARVLARVVLAPAGVDPAARRGIAAWRRLLTLECPDTEVRVEFAGTTTVVASDPAGLVDVTVPVHAPLGDGPVDARLSVGRRVAVRVPVHVVTGGHGVVCDIDDTVWVTGIGHPLQAARRTLFGTSSTREAVPGMAALVHEAARSQRGAAVVYLSNGPWNFAGVVTRFLRKKGFPAGAVLMTDWGVEPTRWFRDGRAHKRSSLVRLHEDLPEVSWVLVGDDGEHDPELYEAFARAHPASVDAIALRQVAPDAPVVDDATDVAGVPVVRGRDGHALLPLLRAALGGRRSP</sequence>
<dbReference type="Proteomes" id="UP001235720">
    <property type="component" value="Unassembled WGS sequence"/>
</dbReference>
<dbReference type="PANTHER" id="PTHR28208">
    <property type="entry name" value="PHOSPHATIDATE PHOSPHATASE APP1"/>
    <property type="match status" value="1"/>
</dbReference>
<dbReference type="Gene3D" id="3.40.50.1000">
    <property type="entry name" value="HAD superfamily/HAD-like"/>
    <property type="match status" value="1"/>
</dbReference>
<dbReference type="InterPro" id="IPR019236">
    <property type="entry name" value="APP1_cat"/>
</dbReference>
<reference evidence="2 3" key="1">
    <citation type="submission" date="2023-06" db="EMBL/GenBank/DDBJ databases">
        <authorList>
            <person name="Feng G."/>
            <person name="Li J."/>
            <person name="Zhu H."/>
        </authorList>
    </citation>
    <scope>NUCLEOTIDE SEQUENCE [LARGE SCALE GENOMIC DNA]</scope>
    <source>
        <strain evidence="2 3">RHCJP20</strain>
    </source>
</reference>